<comment type="similarity">
    <text evidence="1">Belongs to the asteroid family.</text>
</comment>
<evidence type="ECO:0000256" key="1">
    <source>
        <dbReference type="ARBA" id="ARBA00007398"/>
    </source>
</evidence>
<reference evidence="2" key="1">
    <citation type="submission" date="2025-08" db="UniProtKB">
        <authorList>
            <consortium name="Ensembl"/>
        </authorList>
    </citation>
    <scope>IDENTIFICATION</scope>
</reference>
<dbReference type="InterPro" id="IPR029060">
    <property type="entry name" value="PIN-like_dom_sf"/>
</dbReference>
<reference evidence="2" key="2">
    <citation type="submission" date="2025-09" db="UniProtKB">
        <authorList>
            <consortium name="Ensembl"/>
        </authorList>
    </citation>
    <scope>IDENTIFICATION</scope>
</reference>
<name>A0A8B9MPA3_9AVES</name>
<dbReference type="Gene3D" id="3.40.50.1010">
    <property type="entry name" value="5'-nuclease"/>
    <property type="match status" value="1"/>
</dbReference>
<organism evidence="2 3">
    <name type="scientific">Accipiter nisus</name>
    <name type="common">Eurasian sparrowhawk</name>
    <dbReference type="NCBI Taxonomy" id="211598"/>
    <lineage>
        <taxon>Eukaryota</taxon>
        <taxon>Metazoa</taxon>
        <taxon>Chordata</taxon>
        <taxon>Craniata</taxon>
        <taxon>Vertebrata</taxon>
        <taxon>Euteleostomi</taxon>
        <taxon>Archelosauria</taxon>
        <taxon>Archosauria</taxon>
        <taxon>Dinosauria</taxon>
        <taxon>Saurischia</taxon>
        <taxon>Theropoda</taxon>
        <taxon>Coelurosauria</taxon>
        <taxon>Aves</taxon>
        <taxon>Neognathae</taxon>
        <taxon>Neoaves</taxon>
        <taxon>Telluraves</taxon>
        <taxon>Accipitrimorphae</taxon>
        <taxon>Accipitriformes</taxon>
        <taxon>Accipitridae</taxon>
        <taxon>Accipitrinae</taxon>
        <taxon>Accipiter</taxon>
    </lineage>
</organism>
<proteinExistence type="inferred from homology"/>
<dbReference type="Ensembl" id="ENSANIT00000012262.1">
    <property type="protein sequence ID" value="ENSANIP00000011853.1"/>
    <property type="gene ID" value="ENSANIG00000008023.1"/>
</dbReference>
<evidence type="ECO:0000313" key="2">
    <source>
        <dbReference type="Ensembl" id="ENSANIP00000011853.1"/>
    </source>
</evidence>
<dbReference type="Proteomes" id="UP000694541">
    <property type="component" value="Unplaced"/>
</dbReference>
<dbReference type="PANTHER" id="PTHR15665:SF1">
    <property type="entry name" value="PROTEIN ASTEROID HOMOLOG 1"/>
    <property type="match status" value="1"/>
</dbReference>
<protein>
    <submittedName>
        <fullName evidence="2">Asteroid homolog 1</fullName>
    </submittedName>
</protein>
<sequence length="693" mass="76802">MGGVRLPRSRASGSVAPAAAVAMGVQGLAGFVEERGVFFSELRVRDTKLVIDGSSLYHQLCFASAVDFRRGGDYGPFAAAVRDFFGSLRACRVAAFVVLDGGRGAGDRKLPTLRGRAAERLRAARGLARGDGGRLVPLLTREAFVQALGRLGVPFVQCFAEADREIAGLANRWGCPVLSLDSDFCVFDLAAGYCPLTHFQWRSVGAAGAGQGCYVPARCFSAEKFCRHFSHLNKSLLPLFAAMNGNDYIDRAALEAFFSKARLPAARAGGKGRKYAHLQGLLNWLSQFAGPTEALDGVLKCLGKHQRDKMRALLCTSMEDYTPSDVNLEDFFQKGTYECEAARKADLPQWVLEALAKGKLAPFISDALILRSTFLHVQVENMQRPSAHSTALPIRQVIYGLLLRASQSTEAASPGKQTDELPLVCEFDRLQKTLKKTFVQAASPPTDFCDHHFPLDKLMEVPMSCRQMLLLETLGVKMSFLESIPSHLQLPVAVTCYWIFCSEPKVTLHQLKALLLMIVSGELHRITNDPDLTVLCTEDDSISYNQFLKWKEKKLQNEDFDLDAAHSFCQWQCCLQMGLYLNQLLCTPLSEPDLSRLYSGTLVHRLYQELKSTPSVENLFSLSPKMIQLYQVLLNTVESTVSPDFIQKMTKTKSESCKKKKASNKKKKAIRCAVPETQHLCNVNRFASLRVDD</sequence>
<evidence type="ECO:0000313" key="3">
    <source>
        <dbReference type="Proteomes" id="UP000694541"/>
    </source>
</evidence>
<accession>A0A8B9MPA3</accession>
<dbReference type="InterPro" id="IPR026832">
    <property type="entry name" value="Asteroid"/>
</dbReference>
<dbReference type="AlphaFoldDB" id="A0A8B9MPA3"/>
<keyword evidence="3" id="KW-1185">Reference proteome</keyword>
<dbReference type="SUPFAM" id="SSF88723">
    <property type="entry name" value="PIN domain-like"/>
    <property type="match status" value="1"/>
</dbReference>
<dbReference type="PANTHER" id="PTHR15665">
    <property type="entry name" value="ASTEROID PROTEIN"/>
    <property type="match status" value="1"/>
</dbReference>